<keyword evidence="2" id="KW-0812">Transmembrane</keyword>
<reference evidence="3 4" key="1">
    <citation type="submission" date="2020-07" db="EMBL/GenBank/DDBJ databases">
        <title>Sequencing the genomes of 1000 actinobacteria strains.</title>
        <authorList>
            <person name="Klenk H.-P."/>
        </authorList>
    </citation>
    <scope>NUCLEOTIDE SEQUENCE [LARGE SCALE GENOMIC DNA]</scope>
    <source>
        <strain evidence="3 4">DSM 40398</strain>
    </source>
</reference>
<feature type="compositionally biased region" description="Basic and acidic residues" evidence="1">
    <location>
        <begin position="38"/>
        <end position="54"/>
    </location>
</feature>
<comment type="caution">
    <text evidence="3">The sequence shown here is derived from an EMBL/GenBank/DDBJ whole genome shotgun (WGS) entry which is preliminary data.</text>
</comment>
<name>A0A7Y9ER91_9ACTN</name>
<feature type="region of interest" description="Disordered" evidence="1">
    <location>
        <begin position="16"/>
        <end position="80"/>
    </location>
</feature>
<organism evidence="3 4">
    <name type="scientific">Actinomadura luteofluorescens</name>
    <dbReference type="NCBI Taxonomy" id="46163"/>
    <lineage>
        <taxon>Bacteria</taxon>
        <taxon>Bacillati</taxon>
        <taxon>Actinomycetota</taxon>
        <taxon>Actinomycetes</taxon>
        <taxon>Streptosporangiales</taxon>
        <taxon>Thermomonosporaceae</taxon>
        <taxon>Actinomadura</taxon>
    </lineage>
</organism>
<evidence type="ECO:0000256" key="1">
    <source>
        <dbReference type="SAM" id="MobiDB-lite"/>
    </source>
</evidence>
<keyword evidence="4" id="KW-1185">Reference proteome</keyword>
<accession>A0A7Y9ER91</accession>
<keyword evidence="2" id="KW-1133">Transmembrane helix</keyword>
<dbReference type="EMBL" id="JACCBA010000001">
    <property type="protein sequence ID" value="NYD52467.1"/>
    <property type="molecule type" value="Genomic_DNA"/>
</dbReference>
<feature type="transmembrane region" description="Helical" evidence="2">
    <location>
        <begin position="235"/>
        <end position="254"/>
    </location>
</feature>
<evidence type="ECO:0000256" key="2">
    <source>
        <dbReference type="SAM" id="Phobius"/>
    </source>
</evidence>
<proteinExistence type="predicted"/>
<protein>
    <submittedName>
        <fullName evidence="3">Uncharacterized protein</fullName>
    </submittedName>
</protein>
<dbReference type="AlphaFoldDB" id="A0A7Y9ER91"/>
<dbReference type="Proteomes" id="UP000529783">
    <property type="component" value="Unassembled WGS sequence"/>
</dbReference>
<gene>
    <name evidence="3" type="ORF">BJY14_008450</name>
</gene>
<sequence length="272" mass="29530">MAGPVSWSRVCAVARKPVTPPCPHTEGARSDGAALQRRVLDRHDPADHRDLGDRRLRRQGTSEGPSALLPSGRRAASQGQGGWNHLNDLHRGLGLVQLLAHRCVRSLQPLFLLAHLLQLCLVRRPFLPCGRGSSPKGSIHRNLVADTTAQCWIHKVLRGEANAPLSPRSASSYSSTIRNMKAEEKVRRLGRSTRGPSPEGRLWLVIVTLLGARSRPAYISLGISSPAVHLSLTQGVSIVSVIGYGVFGLALIVVTRGRLGYEQTPDPVRGHR</sequence>
<evidence type="ECO:0000313" key="3">
    <source>
        <dbReference type="EMBL" id="NYD52467.1"/>
    </source>
</evidence>
<evidence type="ECO:0000313" key="4">
    <source>
        <dbReference type="Proteomes" id="UP000529783"/>
    </source>
</evidence>
<keyword evidence="2" id="KW-0472">Membrane</keyword>